<evidence type="ECO:0000256" key="3">
    <source>
        <dbReference type="ARBA" id="ARBA00022692"/>
    </source>
</evidence>
<keyword evidence="4 6" id="KW-1133">Transmembrane helix</keyword>
<dbReference type="GO" id="GO:0008506">
    <property type="term" value="F:sucrose:proton symporter activity"/>
    <property type="evidence" value="ECO:0007669"/>
    <property type="project" value="TreeGrafter"/>
</dbReference>
<feature type="transmembrane region" description="Helical" evidence="6">
    <location>
        <begin position="407"/>
        <end position="430"/>
    </location>
</feature>
<dbReference type="AlphaFoldDB" id="A0A7J6PA24"/>
<name>A0A7J6PA24_PEROL</name>
<keyword evidence="2" id="KW-0813">Transport</keyword>
<comment type="caution">
    <text evidence="7">The sequence shown here is derived from an EMBL/GenBank/DDBJ whole genome shotgun (WGS) entry which is preliminary data.</text>
</comment>
<feature type="transmembrane region" description="Helical" evidence="6">
    <location>
        <begin position="442"/>
        <end position="461"/>
    </location>
</feature>
<feature type="transmembrane region" description="Helical" evidence="6">
    <location>
        <begin position="473"/>
        <end position="491"/>
    </location>
</feature>
<dbReference type="PANTHER" id="PTHR19432">
    <property type="entry name" value="SUGAR TRANSPORTER"/>
    <property type="match status" value="1"/>
</dbReference>
<sequence>MTEESTAGSARLVEDLSVTEWIRLCLTGITFFATSCSMTLQGIFSIPFAIKMGLSESLSSLVWLCGPITGMIVQPLIGRWSDRSVGSECLYSYYRILSRSREHFSVIKPPESCCDSLPWQTSGPSHIGGLAVLVIIFWIYDAAANVVMVVSRSALVDVAPSEHLSAGFFTQTFISELGILCAGWIASRDWSEASWIDLGSEICPRECAGEACPVGFVPGCYGLRVSVIVDAFIVIVTASISVSAMLWKSRDTARYEALGTAQDADQVEQPGHSFSGWTQYYQDIRTDSSAFRTIIGAMALSWFGWFSLCIYRSHFIAAQILPNPSDDSQVYERNLNIAARGIFYGSILSAMASALFSIIGVRFPHVLNPRLWLVWGCSLLGLALILLLSILFAVGVFTSTITAVQTWLAFAGPLGALAMTVPFALTGRIAQRVADDSSKPGTYMGALNLSICLPQIFVALLGGPLNSLFGSDAASFVIGGVGVLGAAAVLLRKGSWYDRCTL</sequence>
<keyword evidence="5 6" id="KW-0472">Membrane</keyword>
<feature type="transmembrane region" description="Helical" evidence="6">
    <location>
        <begin position="21"/>
        <end position="46"/>
    </location>
</feature>
<dbReference type="Gene3D" id="1.20.1250.20">
    <property type="entry name" value="MFS general substrate transporter like domains"/>
    <property type="match status" value="1"/>
</dbReference>
<evidence type="ECO:0000313" key="8">
    <source>
        <dbReference type="Proteomes" id="UP000541610"/>
    </source>
</evidence>
<accession>A0A7J6PA24</accession>
<protein>
    <submittedName>
        <fullName evidence="7">Uncharacterized protein</fullName>
    </submittedName>
</protein>
<reference evidence="7 8" key="1">
    <citation type="submission" date="2020-04" db="EMBL/GenBank/DDBJ databases">
        <title>Perkinsus olseni comparative genomics.</title>
        <authorList>
            <person name="Bogema D.R."/>
        </authorList>
    </citation>
    <scope>NUCLEOTIDE SEQUENCE [LARGE SCALE GENOMIC DNA]</scope>
    <source>
        <strain evidence="7">00978-12</strain>
    </source>
</reference>
<dbReference type="GO" id="GO:0016020">
    <property type="term" value="C:membrane"/>
    <property type="evidence" value="ECO:0007669"/>
    <property type="project" value="UniProtKB-SubCell"/>
</dbReference>
<keyword evidence="3 6" id="KW-0812">Transmembrane</keyword>
<evidence type="ECO:0000256" key="1">
    <source>
        <dbReference type="ARBA" id="ARBA00004141"/>
    </source>
</evidence>
<organism evidence="7 8">
    <name type="scientific">Perkinsus olseni</name>
    <name type="common">Perkinsus atlanticus</name>
    <dbReference type="NCBI Taxonomy" id="32597"/>
    <lineage>
        <taxon>Eukaryota</taxon>
        <taxon>Sar</taxon>
        <taxon>Alveolata</taxon>
        <taxon>Perkinsozoa</taxon>
        <taxon>Perkinsea</taxon>
        <taxon>Perkinsida</taxon>
        <taxon>Perkinsidae</taxon>
        <taxon>Perkinsus</taxon>
    </lineage>
</organism>
<dbReference type="OrthoDB" id="443618at2759"/>
<evidence type="ECO:0000256" key="6">
    <source>
        <dbReference type="SAM" id="Phobius"/>
    </source>
</evidence>
<evidence type="ECO:0000256" key="5">
    <source>
        <dbReference type="ARBA" id="ARBA00023136"/>
    </source>
</evidence>
<dbReference type="Proteomes" id="UP000541610">
    <property type="component" value="Unassembled WGS sequence"/>
</dbReference>
<feature type="transmembrane region" description="Helical" evidence="6">
    <location>
        <begin position="163"/>
        <end position="186"/>
    </location>
</feature>
<dbReference type="InterPro" id="IPR036259">
    <property type="entry name" value="MFS_trans_sf"/>
</dbReference>
<evidence type="ECO:0000256" key="2">
    <source>
        <dbReference type="ARBA" id="ARBA00022448"/>
    </source>
</evidence>
<evidence type="ECO:0000313" key="7">
    <source>
        <dbReference type="EMBL" id="KAF4693013.1"/>
    </source>
</evidence>
<dbReference type="PANTHER" id="PTHR19432:SF35">
    <property type="entry name" value="SOLUTE CARRIER FAMILY 45 MEMBER 3 ISOFORM X1"/>
    <property type="match status" value="1"/>
</dbReference>
<feature type="transmembrane region" description="Helical" evidence="6">
    <location>
        <begin position="127"/>
        <end position="151"/>
    </location>
</feature>
<dbReference type="SUPFAM" id="SSF103473">
    <property type="entry name" value="MFS general substrate transporter"/>
    <property type="match status" value="1"/>
</dbReference>
<feature type="transmembrane region" description="Helical" evidence="6">
    <location>
        <begin position="294"/>
        <end position="317"/>
    </location>
</feature>
<feature type="transmembrane region" description="Helical" evidence="6">
    <location>
        <begin position="225"/>
        <end position="247"/>
    </location>
</feature>
<dbReference type="EMBL" id="JABANP010000051">
    <property type="protein sequence ID" value="KAF4693013.1"/>
    <property type="molecule type" value="Genomic_DNA"/>
</dbReference>
<comment type="subcellular location">
    <subcellularLocation>
        <location evidence="1">Membrane</location>
        <topology evidence="1">Multi-pass membrane protein</topology>
    </subcellularLocation>
</comment>
<evidence type="ECO:0000256" key="4">
    <source>
        <dbReference type="ARBA" id="ARBA00022989"/>
    </source>
</evidence>
<proteinExistence type="predicted"/>
<gene>
    <name evidence="7" type="ORF">FOZ60_012004</name>
</gene>
<feature type="transmembrane region" description="Helical" evidence="6">
    <location>
        <begin position="371"/>
        <end position="395"/>
    </location>
</feature>
<feature type="transmembrane region" description="Helical" evidence="6">
    <location>
        <begin position="337"/>
        <end position="359"/>
    </location>
</feature>